<dbReference type="RefSeq" id="WP_184221723.1">
    <property type="nucleotide sequence ID" value="NZ_JACHIP010000007.1"/>
</dbReference>
<keyword evidence="8" id="KW-1185">Reference proteome</keyword>
<proteinExistence type="predicted"/>
<dbReference type="GO" id="GO:0043093">
    <property type="term" value="P:FtsZ-dependent cytokinesis"/>
    <property type="evidence" value="ECO:0007669"/>
    <property type="project" value="TreeGrafter"/>
</dbReference>
<accession>A0A7W7ZH95</accession>
<keyword evidence="4" id="KW-1133">Transmembrane helix</keyword>
<keyword evidence="2 7" id="KW-0132">Cell division</keyword>
<evidence type="ECO:0000313" key="8">
    <source>
        <dbReference type="Proteomes" id="UP000540989"/>
    </source>
</evidence>
<organism evidence="7 8">
    <name type="scientific">Granulicella aggregans</name>
    <dbReference type="NCBI Taxonomy" id="474949"/>
    <lineage>
        <taxon>Bacteria</taxon>
        <taxon>Pseudomonadati</taxon>
        <taxon>Acidobacteriota</taxon>
        <taxon>Terriglobia</taxon>
        <taxon>Terriglobales</taxon>
        <taxon>Acidobacteriaceae</taxon>
        <taxon>Granulicella</taxon>
    </lineage>
</organism>
<evidence type="ECO:0000256" key="3">
    <source>
        <dbReference type="ARBA" id="ARBA00022692"/>
    </source>
</evidence>
<dbReference type="EMBL" id="JACHIP010000007">
    <property type="protein sequence ID" value="MBB5059843.1"/>
    <property type="molecule type" value="Genomic_DNA"/>
</dbReference>
<sequence>MSNQIHPGTRFASVVRTAKNVYAVRRRIATVAAAALTIGLGYHVVFGRNGLFVYQQKRMDSRTLDGELHSLQQENDRLKVHVDRLQSDPDAIEHQAREELHYTRPGEVIYTLPTQTLPEKTNK</sequence>
<dbReference type="GO" id="GO:0030428">
    <property type="term" value="C:cell septum"/>
    <property type="evidence" value="ECO:0007669"/>
    <property type="project" value="TreeGrafter"/>
</dbReference>
<dbReference type="InterPro" id="IPR007060">
    <property type="entry name" value="FtsL/DivIC"/>
</dbReference>
<evidence type="ECO:0000256" key="1">
    <source>
        <dbReference type="ARBA" id="ARBA00022475"/>
    </source>
</evidence>
<evidence type="ECO:0000256" key="5">
    <source>
        <dbReference type="ARBA" id="ARBA00023136"/>
    </source>
</evidence>
<dbReference type="Pfam" id="PF04977">
    <property type="entry name" value="DivIC"/>
    <property type="match status" value="1"/>
</dbReference>
<dbReference type="InterPro" id="IPR023081">
    <property type="entry name" value="Cell_div_FtsB"/>
</dbReference>
<keyword evidence="6" id="KW-0131">Cell cycle</keyword>
<evidence type="ECO:0000256" key="4">
    <source>
        <dbReference type="ARBA" id="ARBA00022989"/>
    </source>
</evidence>
<keyword evidence="1" id="KW-1003">Cell membrane</keyword>
<dbReference type="Proteomes" id="UP000540989">
    <property type="component" value="Unassembled WGS sequence"/>
</dbReference>
<evidence type="ECO:0000313" key="7">
    <source>
        <dbReference type="EMBL" id="MBB5059843.1"/>
    </source>
</evidence>
<evidence type="ECO:0000256" key="2">
    <source>
        <dbReference type="ARBA" id="ARBA00022618"/>
    </source>
</evidence>
<dbReference type="PANTHER" id="PTHR37485:SF1">
    <property type="entry name" value="CELL DIVISION PROTEIN FTSB"/>
    <property type="match status" value="1"/>
</dbReference>
<protein>
    <submittedName>
        <fullName evidence="7">Cell division protein FtsB</fullName>
    </submittedName>
</protein>
<gene>
    <name evidence="7" type="ORF">HDF16_004572</name>
</gene>
<dbReference type="PANTHER" id="PTHR37485">
    <property type="entry name" value="CELL DIVISION PROTEIN FTSB"/>
    <property type="match status" value="1"/>
</dbReference>
<dbReference type="AlphaFoldDB" id="A0A7W7ZH95"/>
<keyword evidence="5" id="KW-0472">Membrane</keyword>
<reference evidence="7 8" key="1">
    <citation type="submission" date="2020-08" db="EMBL/GenBank/DDBJ databases">
        <title>Genomic Encyclopedia of Type Strains, Phase IV (KMG-V): Genome sequencing to study the core and pangenomes of soil and plant-associated prokaryotes.</title>
        <authorList>
            <person name="Whitman W."/>
        </authorList>
    </citation>
    <scope>NUCLEOTIDE SEQUENCE [LARGE SCALE GENOMIC DNA]</scope>
    <source>
        <strain evidence="7 8">M8UP14</strain>
    </source>
</reference>
<name>A0A7W7ZH95_9BACT</name>
<evidence type="ECO:0000256" key="6">
    <source>
        <dbReference type="ARBA" id="ARBA00023306"/>
    </source>
</evidence>
<keyword evidence="3" id="KW-0812">Transmembrane</keyword>
<comment type="caution">
    <text evidence="7">The sequence shown here is derived from an EMBL/GenBank/DDBJ whole genome shotgun (WGS) entry which is preliminary data.</text>
</comment>